<dbReference type="GO" id="GO:0035925">
    <property type="term" value="F:mRNA 3'-UTR AU-rich region binding"/>
    <property type="evidence" value="ECO:0007669"/>
    <property type="project" value="TreeGrafter"/>
</dbReference>
<dbReference type="PANTHER" id="PTHR11097">
    <property type="entry name" value="EXOSOME COMPLEX EXONUCLEASE RIBOSOMAL RNA PROCESSING PROTEIN"/>
    <property type="match status" value="1"/>
</dbReference>
<gene>
    <name evidence="11" type="ORF">BN1211_1818</name>
</gene>
<dbReference type="PANTHER" id="PTHR11097:SF9">
    <property type="entry name" value="EXOSOME COMPLEX COMPONENT RRP43"/>
    <property type="match status" value="1"/>
</dbReference>
<dbReference type="Proteomes" id="UP000038830">
    <property type="component" value="Unassembled WGS sequence"/>
</dbReference>
<evidence type="ECO:0000259" key="10">
    <source>
        <dbReference type="Pfam" id="PF01138"/>
    </source>
</evidence>
<evidence type="ECO:0000256" key="9">
    <source>
        <dbReference type="ARBA" id="ARBA00030617"/>
    </source>
</evidence>
<evidence type="ECO:0000256" key="2">
    <source>
        <dbReference type="ARBA" id="ARBA00004604"/>
    </source>
</evidence>
<dbReference type="CDD" id="cd11358">
    <property type="entry name" value="RNase_PH"/>
    <property type="match status" value="1"/>
</dbReference>
<evidence type="ECO:0000256" key="8">
    <source>
        <dbReference type="ARBA" id="ARBA00023242"/>
    </source>
</evidence>
<reference evidence="12" key="1">
    <citation type="journal article" date="2015" name="J. Biotechnol.">
        <title>The structure of the Cyberlindnera jadinii genome and its relation to Candida utilis analyzed by the occurrence of single nucleotide polymorphisms.</title>
        <authorList>
            <person name="Rupp O."/>
            <person name="Brinkrolf K."/>
            <person name="Buerth C."/>
            <person name="Kunigo M."/>
            <person name="Schneider J."/>
            <person name="Jaenicke S."/>
            <person name="Goesmann A."/>
            <person name="Puehler A."/>
            <person name="Jaeger K.-E."/>
            <person name="Ernst J.F."/>
        </authorList>
    </citation>
    <scope>NUCLEOTIDE SEQUENCE [LARGE SCALE GENOMIC DNA]</scope>
    <source>
        <strain evidence="12">ATCC 18201 / CBS 1600 / BCRC 20928 / JCM 3617 / NBRC 0987 / NRRL Y-1542</strain>
    </source>
</reference>
<dbReference type="GO" id="GO:0034473">
    <property type="term" value="P:U1 snRNA 3'-end processing"/>
    <property type="evidence" value="ECO:0007669"/>
    <property type="project" value="TreeGrafter"/>
</dbReference>
<dbReference type="GO" id="GO:0000176">
    <property type="term" value="C:nuclear exosome (RNase complex)"/>
    <property type="evidence" value="ECO:0007669"/>
    <property type="project" value="TreeGrafter"/>
</dbReference>
<evidence type="ECO:0000256" key="5">
    <source>
        <dbReference type="ARBA" id="ARBA00022552"/>
    </source>
</evidence>
<dbReference type="SUPFAM" id="SSF54211">
    <property type="entry name" value="Ribosomal protein S5 domain 2-like"/>
    <property type="match status" value="1"/>
</dbReference>
<evidence type="ECO:0000256" key="4">
    <source>
        <dbReference type="ARBA" id="ARBA00022490"/>
    </source>
</evidence>
<keyword evidence="5" id="KW-0698">rRNA processing</keyword>
<dbReference type="Gene3D" id="3.30.230.70">
    <property type="entry name" value="GHMP Kinase, N-terminal domain"/>
    <property type="match status" value="1"/>
</dbReference>
<accession>A0A0H5C1F9</accession>
<dbReference type="GO" id="GO:0016075">
    <property type="term" value="P:rRNA catabolic process"/>
    <property type="evidence" value="ECO:0007669"/>
    <property type="project" value="TreeGrafter"/>
</dbReference>
<proteinExistence type="inferred from homology"/>
<dbReference type="AlphaFoldDB" id="A0A0H5C1F9"/>
<name>A0A0H5C1F9_CYBJN</name>
<organism evidence="11 12">
    <name type="scientific">Cyberlindnera jadinii (strain ATCC 18201 / CBS 1600 / BCRC 20928 / JCM 3617 / NBRC 0987 / NRRL Y-1542)</name>
    <name type="common">Torula yeast</name>
    <name type="synonym">Candida utilis</name>
    <dbReference type="NCBI Taxonomy" id="983966"/>
    <lineage>
        <taxon>Eukaryota</taxon>
        <taxon>Fungi</taxon>
        <taxon>Dikarya</taxon>
        <taxon>Ascomycota</taxon>
        <taxon>Saccharomycotina</taxon>
        <taxon>Saccharomycetes</taxon>
        <taxon>Phaffomycetales</taxon>
        <taxon>Phaffomycetaceae</taxon>
        <taxon>Cyberlindnera</taxon>
    </lineage>
</organism>
<evidence type="ECO:0000256" key="6">
    <source>
        <dbReference type="ARBA" id="ARBA00022835"/>
    </source>
</evidence>
<keyword evidence="7" id="KW-0694">RNA-binding</keyword>
<dbReference type="GO" id="GO:0005730">
    <property type="term" value="C:nucleolus"/>
    <property type="evidence" value="ECO:0007669"/>
    <property type="project" value="UniProtKB-SubCell"/>
</dbReference>
<dbReference type="Pfam" id="PF01138">
    <property type="entry name" value="RNase_PH"/>
    <property type="match status" value="1"/>
</dbReference>
<dbReference type="GO" id="GO:0071038">
    <property type="term" value="P:TRAMP-dependent tRNA surveillance pathway"/>
    <property type="evidence" value="ECO:0007669"/>
    <property type="project" value="TreeGrafter"/>
</dbReference>
<dbReference type="InterPro" id="IPR050590">
    <property type="entry name" value="Exosome_comp_Rrp42_subfam"/>
</dbReference>
<protein>
    <recommendedName>
        <fullName evidence="9">Ribosomal RNA-processing protein 43</fullName>
    </recommendedName>
</protein>
<evidence type="ECO:0000256" key="7">
    <source>
        <dbReference type="ARBA" id="ARBA00022884"/>
    </source>
</evidence>
<dbReference type="GO" id="GO:0000177">
    <property type="term" value="C:cytoplasmic exosome (RNase complex)"/>
    <property type="evidence" value="ECO:0007669"/>
    <property type="project" value="UniProtKB-ARBA"/>
</dbReference>
<comment type="similarity">
    <text evidence="3">Belongs to the RNase PH family.</text>
</comment>
<keyword evidence="8" id="KW-0539">Nucleus</keyword>
<evidence type="ECO:0000313" key="12">
    <source>
        <dbReference type="Proteomes" id="UP000038830"/>
    </source>
</evidence>
<dbReference type="GO" id="GO:0034476">
    <property type="term" value="P:U5 snRNA 3'-end processing"/>
    <property type="evidence" value="ECO:0007669"/>
    <property type="project" value="TreeGrafter"/>
</dbReference>
<dbReference type="EMBL" id="CDQK01000002">
    <property type="protein sequence ID" value="CEP21680.1"/>
    <property type="molecule type" value="Genomic_DNA"/>
</dbReference>
<feature type="domain" description="Exoribonuclease phosphorolytic" evidence="10">
    <location>
        <begin position="40"/>
        <end position="238"/>
    </location>
</feature>
<dbReference type="InterPro" id="IPR027408">
    <property type="entry name" value="PNPase/RNase_PH_dom_sf"/>
</dbReference>
<dbReference type="GO" id="GO:0034475">
    <property type="term" value="P:U4 snRNA 3'-end processing"/>
    <property type="evidence" value="ECO:0007669"/>
    <property type="project" value="TreeGrafter"/>
</dbReference>
<evidence type="ECO:0000256" key="3">
    <source>
        <dbReference type="ARBA" id="ARBA00006678"/>
    </source>
</evidence>
<sequence>MAEIEPITFPPAVLARVSPELSLQRHLAIGIRPCLRTFEEFRAVECTAGGLSRYSEESVKDSSVLGSSLVKSGNTTVICTITGGILEEDLPAEVVNEDAEAVNAIFAPEAIEEEAKEEFDSLESNAAVYPIVEVERGRIGAPTDEEMILGQRLYETLLHSGIISKESLNVRVGLRSVDEDGKVVITYFDDSEIGSELGPKRKWQYVLYAKVKVFSRSGPLFELVWYSLLQALKNTKLPRAYIDESAADIKIPVKIRGNFAAVREQYQIICDPLEHDTLILNEAALGYASNFCIIDIDEESKETVEPEDQSMEVDSRSVLLADVEGEEEEASSKKTMSIVVDSKGEELKSVTISGGVDNDQLKRAVELARLRSKQLL</sequence>
<dbReference type="GO" id="GO:0071028">
    <property type="term" value="P:nuclear mRNA surveillance"/>
    <property type="evidence" value="ECO:0007669"/>
    <property type="project" value="TreeGrafter"/>
</dbReference>
<evidence type="ECO:0000313" key="11">
    <source>
        <dbReference type="EMBL" id="CEP21680.1"/>
    </source>
</evidence>
<dbReference type="GO" id="GO:0000467">
    <property type="term" value="P:exonucleolytic trimming to generate mature 3'-end of 5.8S rRNA from tricistronic rRNA transcript (SSU-rRNA, 5.8S rRNA, LSU-rRNA)"/>
    <property type="evidence" value="ECO:0007669"/>
    <property type="project" value="TreeGrafter"/>
</dbReference>
<dbReference type="InterPro" id="IPR020568">
    <property type="entry name" value="Ribosomal_Su5_D2-typ_SF"/>
</dbReference>
<dbReference type="GO" id="GO:0071035">
    <property type="term" value="P:nuclear polyadenylation-dependent rRNA catabolic process"/>
    <property type="evidence" value="ECO:0007669"/>
    <property type="project" value="TreeGrafter"/>
</dbReference>
<keyword evidence="6" id="KW-0271">Exosome</keyword>
<dbReference type="InterPro" id="IPR001247">
    <property type="entry name" value="ExoRNase_PH_dom1"/>
</dbReference>
<evidence type="ECO:0000256" key="1">
    <source>
        <dbReference type="ARBA" id="ARBA00004496"/>
    </source>
</evidence>
<keyword evidence="4" id="KW-0963">Cytoplasm</keyword>
<comment type="subcellular location">
    <subcellularLocation>
        <location evidence="1">Cytoplasm</location>
    </subcellularLocation>
    <subcellularLocation>
        <location evidence="2">Nucleus</location>
        <location evidence="2">Nucleolus</location>
    </subcellularLocation>
</comment>